<dbReference type="Pfam" id="PF13456">
    <property type="entry name" value="RVT_3"/>
    <property type="match status" value="1"/>
</dbReference>
<dbReference type="InterPro" id="IPR002156">
    <property type="entry name" value="RNaseH_domain"/>
</dbReference>
<dbReference type="CDD" id="cd06222">
    <property type="entry name" value="RNase_H_like"/>
    <property type="match status" value="1"/>
</dbReference>
<dbReference type="PANTHER" id="PTHR47723:SF24">
    <property type="entry name" value="RNASE H TYPE-1 DOMAIN-CONTAINING PROTEIN"/>
    <property type="match status" value="1"/>
</dbReference>
<organism evidence="2 3">
    <name type="scientific">Lolium multiflorum</name>
    <name type="common">Italian ryegrass</name>
    <name type="synonym">Lolium perenne subsp. multiflorum</name>
    <dbReference type="NCBI Taxonomy" id="4521"/>
    <lineage>
        <taxon>Eukaryota</taxon>
        <taxon>Viridiplantae</taxon>
        <taxon>Streptophyta</taxon>
        <taxon>Embryophyta</taxon>
        <taxon>Tracheophyta</taxon>
        <taxon>Spermatophyta</taxon>
        <taxon>Magnoliopsida</taxon>
        <taxon>Liliopsida</taxon>
        <taxon>Poales</taxon>
        <taxon>Poaceae</taxon>
        <taxon>BOP clade</taxon>
        <taxon>Pooideae</taxon>
        <taxon>Poodae</taxon>
        <taxon>Poeae</taxon>
        <taxon>Poeae Chloroplast Group 2 (Poeae type)</taxon>
        <taxon>Loliodinae</taxon>
        <taxon>Loliinae</taxon>
        <taxon>Lolium</taxon>
    </lineage>
</organism>
<reference evidence="2" key="1">
    <citation type="submission" date="2023-07" db="EMBL/GenBank/DDBJ databases">
        <title>A chromosome-level genome assembly of Lolium multiflorum.</title>
        <authorList>
            <person name="Chen Y."/>
            <person name="Copetti D."/>
            <person name="Kolliker R."/>
            <person name="Studer B."/>
        </authorList>
    </citation>
    <scope>NUCLEOTIDE SEQUENCE</scope>
    <source>
        <strain evidence="2">02402/16</strain>
        <tissue evidence="2">Leaf</tissue>
    </source>
</reference>
<proteinExistence type="predicted"/>
<dbReference type="GO" id="GO:0004523">
    <property type="term" value="F:RNA-DNA hybrid ribonuclease activity"/>
    <property type="evidence" value="ECO:0007669"/>
    <property type="project" value="InterPro"/>
</dbReference>
<dbReference type="AlphaFoldDB" id="A0AAD8VFF1"/>
<dbReference type="InterPro" id="IPR044730">
    <property type="entry name" value="RNase_H-like_dom_plant"/>
</dbReference>
<dbReference type="SUPFAM" id="SSF53098">
    <property type="entry name" value="Ribonuclease H-like"/>
    <property type="match status" value="1"/>
</dbReference>
<dbReference type="Proteomes" id="UP001231189">
    <property type="component" value="Unassembled WGS sequence"/>
</dbReference>
<sequence>MVKLNVDGSFMEQEGGAGAGMILRDAEGRIVFSACRSLYHCGSVLEAELGACMQGTALALQQTQDPIIVEMNSAVLVKMILRKNRDISSLGHLVSEVRSLCCGRQVEFVKIPRFQNKASDALARFGRVYDTTAVWLGSRPNEILELILGDCNATV</sequence>
<dbReference type="InterPro" id="IPR036397">
    <property type="entry name" value="RNaseH_sf"/>
</dbReference>
<dbReference type="PANTHER" id="PTHR47723">
    <property type="entry name" value="OS05G0353850 PROTEIN"/>
    <property type="match status" value="1"/>
</dbReference>
<evidence type="ECO:0000313" key="2">
    <source>
        <dbReference type="EMBL" id="KAK1602735.1"/>
    </source>
</evidence>
<dbReference type="EMBL" id="JAUUTY010000192">
    <property type="protein sequence ID" value="KAK1602735.1"/>
    <property type="molecule type" value="Genomic_DNA"/>
</dbReference>
<evidence type="ECO:0000313" key="3">
    <source>
        <dbReference type="Proteomes" id="UP001231189"/>
    </source>
</evidence>
<evidence type="ECO:0000259" key="1">
    <source>
        <dbReference type="Pfam" id="PF13456"/>
    </source>
</evidence>
<comment type="caution">
    <text evidence="2">The sequence shown here is derived from an EMBL/GenBank/DDBJ whole genome shotgun (WGS) entry which is preliminary data.</text>
</comment>
<dbReference type="GO" id="GO:0003676">
    <property type="term" value="F:nucleic acid binding"/>
    <property type="evidence" value="ECO:0007669"/>
    <property type="project" value="InterPro"/>
</dbReference>
<keyword evidence="3" id="KW-1185">Reference proteome</keyword>
<feature type="domain" description="RNase H type-1" evidence="1">
    <location>
        <begin position="5"/>
        <end position="125"/>
    </location>
</feature>
<name>A0AAD8VFF1_LOLMU</name>
<dbReference type="InterPro" id="IPR053151">
    <property type="entry name" value="RNase_H-like"/>
</dbReference>
<accession>A0AAD8VFF1</accession>
<dbReference type="Gene3D" id="3.30.420.10">
    <property type="entry name" value="Ribonuclease H-like superfamily/Ribonuclease H"/>
    <property type="match status" value="1"/>
</dbReference>
<gene>
    <name evidence="2" type="ORF">QYE76_026967</name>
</gene>
<dbReference type="InterPro" id="IPR012337">
    <property type="entry name" value="RNaseH-like_sf"/>
</dbReference>
<protein>
    <recommendedName>
        <fullName evidence="1">RNase H type-1 domain-containing protein</fullName>
    </recommendedName>
</protein>